<reference evidence="2 3" key="1">
    <citation type="submission" date="2014-03" db="EMBL/GenBank/DDBJ databases">
        <title>The Genome Sequence of Plasmodium fragile nilgiri.</title>
        <authorList>
            <consortium name="The Broad Institute Genomics Platform"/>
            <consortium name="The Broad Institute Genome Sequencing Center for Infectious Disease"/>
            <person name="Neafsey D."/>
            <person name="Duraisingh M."/>
            <person name="Young S.K."/>
            <person name="Zeng Q."/>
            <person name="Gargeya S."/>
            <person name="Abouelleil A."/>
            <person name="Alvarado L."/>
            <person name="Chapman S.B."/>
            <person name="Gainer-Dewar J."/>
            <person name="Goldberg J."/>
            <person name="Griggs A."/>
            <person name="Gujja S."/>
            <person name="Hansen M."/>
            <person name="Howarth C."/>
            <person name="Imamovic A."/>
            <person name="Larimer J."/>
            <person name="Pearson M."/>
            <person name="Poon T.W."/>
            <person name="Priest M."/>
            <person name="Roberts A."/>
            <person name="Saif S."/>
            <person name="Shea T."/>
            <person name="Sykes S."/>
            <person name="Wortman J."/>
            <person name="Nusbaum C."/>
            <person name="Birren B."/>
        </authorList>
    </citation>
    <scope>NUCLEOTIDE SEQUENCE [LARGE SCALE GENOMIC DNA]</scope>
    <source>
        <strain evidence="3">nilgiri</strain>
    </source>
</reference>
<feature type="region of interest" description="Disordered" evidence="1">
    <location>
        <begin position="214"/>
        <end position="233"/>
    </location>
</feature>
<feature type="compositionally biased region" description="Polar residues" evidence="1">
    <location>
        <begin position="148"/>
        <end position="160"/>
    </location>
</feature>
<protein>
    <submittedName>
        <fullName evidence="2">Uncharacterized protein</fullName>
    </submittedName>
</protein>
<dbReference type="GeneID" id="24265794"/>
<feature type="compositionally biased region" description="Basic and acidic residues" evidence="1">
    <location>
        <begin position="169"/>
        <end position="181"/>
    </location>
</feature>
<organism evidence="2 3">
    <name type="scientific">Plasmodium fragile</name>
    <dbReference type="NCBI Taxonomy" id="5857"/>
    <lineage>
        <taxon>Eukaryota</taxon>
        <taxon>Sar</taxon>
        <taxon>Alveolata</taxon>
        <taxon>Apicomplexa</taxon>
        <taxon>Aconoidasida</taxon>
        <taxon>Haemosporida</taxon>
        <taxon>Plasmodiidae</taxon>
        <taxon>Plasmodium</taxon>
        <taxon>Plasmodium (Plasmodium)</taxon>
    </lineage>
</organism>
<feature type="compositionally biased region" description="Basic and acidic residues" evidence="1">
    <location>
        <begin position="60"/>
        <end position="71"/>
    </location>
</feature>
<feature type="compositionally biased region" description="Basic and acidic residues" evidence="1">
    <location>
        <begin position="650"/>
        <end position="662"/>
    </location>
</feature>
<name>A0A0D9QSI7_PLAFR</name>
<feature type="region of interest" description="Disordered" evidence="1">
    <location>
        <begin position="504"/>
        <end position="556"/>
    </location>
</feature>
<evidence type="ECO:0000256" key="1">
    <source>
        <dbReference type="SAM" id="MobiDB-lite"/>
    </source>
</evidence>
<feature type="compositionally biased region" description="Basic and acidic residues" evidence="1">
    <location>
        <begin position="372"/>
        <end position="385"/>
    </location>
</feature>
<dbReference type="OrthoDB" id="383270at2759"/>
<gene>
    <name evidence="2" type="ORF">AK88_00480</name>
</gene>
<keyword evidence="3" id="KW-1185">Reference proteome</keyword>
<feature type="compositionally biased region" description="Polar residues" evidence="1">
    <location>
        <begin position="242"/>
        <end position="252"/>
    </location>
</feature>
<dbReference type="RefSeq" id="XP_012333554.1">
    <property type="nucleotide sequence ID" value="XM_012478131.1"/>
</dbReference>
<feature type="compositionally biased region" description="Basic and acidic residues" evidence="1">
    <location>
        <begin position="504"/>
        <end position="532"/>
    </location>
</feature>
<feature type="region of interest" description="Disordered" evidence="1">
    <location>
        <begin position="242"/>
        <end position="265"/>
    </location>
</feature>
<sequence length="1039" mass="117483">MEESLFINLEGNKILLQFIKEYEQRMEGENSTTVVLSEECQQERPQLRGDANEQNGFTKPMEHHRSNEGKTKGGKKNLFMSENDKLHLLQCLGRASFTKEGTLDGCKKKENVFRYHSFCINGGDKVAMQRGSHASSQKLNTARGGPNRTANKWLRSQQKSVKLVSNKASPEKLREELRETQTYEEDNTEKQLHPSRPPSTKDIAGQPRRYSQLYKKDQHTLASPNGSEKRKKNRQDILHFRQNNNSSRSVQISKGKKKEKNDFKNDYSIGVTPAAVHAKKSSPNLCPPGGNPSRTTAVHSAEWVKKEGMKNTMNRAREGLTRGAGLKLRRGRALVGKANLVGGHLSRCGSYTRSGPHRGKKNPTKWEAPSEGGKEHQLSSDEQNKHTTTSHVEMNHSFENSLILTVSSTSPTSRTPPTSRVLSPSSSSSSSTCNVIYSVSSYDKEGTRKSSTVVRCAGDVRKGGHTKGRTRHCTLGRGEPVKVNKNISRFVPPCEMNTQEEEFFRRDNKGGETRRQNEPLDHAGRSDEDLQTVRRKKGKGKFEGKRKQKTIPSHGMGDKIYASEKIDSVEEMCHIVRYKKTLTKMKKKILNRTKKIREVHQGRVAEAEAWRVAGGHPRRGEFAQFVKRAKRVLEDRQERSTRGQAPMPGGRDKTKRTGDAESYQREDTCELFLRTSKNEALLRRYMDRKKNLMNHMKTYILIHQRKHQKECSHERRGASKGKEKHHSVVEKEVDSEERKKNERIDQPGVEVKEGECSHMINAPHGEHLQMVVTPMLSETEQRSPHGYHPEKTDALEKQPCVEAHENEKNEQEGKLKKSEMNLEHDKGHVKKSILGNGAFEEKLVHAGRFSCERMKEFLNGSDVTTKEVVTTHGWKGAHGNSSLCPSHFNTLTKAKHKINAMKSGKMFLCSSENTGPRQGHLREVRLKNGTDVRLATNLKTDLLDNCAALVAFVRSQLRRVNSAITGRRFALGGCFTETTPPTKCATTKRVTTRNQLRSLRRNVKGHLEKLRRTKIVSFILSVLREKSDSSCTPTCSEKP</sequence>
<feature type="region of interest" description="Disordered" evidence="1">
    <location>
        <begin position="39"/>
        <end position="76"/>
    </location>
</feature>
<feature type="region of interest" description="Disordered" evidence="1">
    <location>
        <begin position="407"/>
        <end position="433"/>
    </location>
</feature>
<feature type="region of interest" description="Disordered" evidence="1">
    <location>
        <begin position="704"/>
        <end position="743"/>
    </location>
</feature>
<accession>A0A0D9QSI7</accession>
<dbReference type="VEuPathDB" id="PlasmoDB:AK88_00480"/>
<dbReference type="Proteomes" id="UP000054561">
    <property type="component" value="Unassembled WGS sequence"/>
</dbReference>
<feature type="compositionally biased region" description="Low complexity" evidence="1">
    <location>
        <begin position="407"/>
        <end position="432"/>
    </location>
</feature>
<feature type="compositionally biased region" description="Basic and acidic residues" evidence="1">
    <location>
        <begin position="41"/>
        <end position="51"/>
    </location>
</feature>
<feature type="region of interest" description="Disordered" evidence="1">
    <location>
        <begin position="633"/>
        <end position="662"/>
    </location>
</feature>
<feature type="region of interest" description="Disordered" evidence="1">
    <location>
        <begin position="345"/>
        <end position="389"/>
    </location>
</feature>
<proteinExistence type="predicted"/>
<feature type="region of interest" description="Disordered" evidence="1">
    <location>
        <begin position="130"/>
        <end position="205"/>
    </location>
</feature>
<evidence type="ECO:0000313" key="2">
    <source>
        <dbReference type="EMBL" id="KJP89772.1"/>
    </source>
</evidence>
<evidence type="ECO:0000313" key="3">
    <source>
        <dbReference type="Proteomes" id="UP000054561"/>
    </source>
</evidence>
<dbReference type="EMBL" id="KQ001648">
    <property type="protein sequence ID" value="KJP89772.1"/>
    <property type="molecule type" value="Genomic_DNA"/>
</dbReference>
<dbReference type="OMA" id="HSFCING"/>
<dbReference type="AlphaFoldDB" id="A0A0D9QSI7"/>
<feature type="compositionally biased region" description="Basic and acidic residues" evidence="1">
    <location>
        <begin position="709"/>
        <end position="743"/>
    </location>
</feature>